<evidence type="ECO:0000313" key="1">
    <source>
        <dbReference type="EMBL" id="KAK4368826.1"/>
    </source>
</evidence>
<keyword evidence="2" id="KW-1185">Reference proteome</keyword>
<dbReference type="Proteomes" id="UP001291623">
    <property type="component" value="Unassembled WGS sequence"/>
</dbReference>
<organism evidence="1 2">
    <name type="scientific">Anisodus tanguticus</name>
    <dbReference type="NCBI Taxonomy" id="243964"/>
    <lineage>
        <taxon>Eukaryota</taxon>
        <taxon>Viridiplantae</taxon>
        <taxon>Streptophyta</taxon>
        <taxon>Embryophyta</taxon>
        <taxon>Tracheophyta</taxon>
        <taxon>Spermatophyta</taxon>
        <taxon>Magnoliopsida</taxon>
        <taxon>eudicotyledons</taxon>
        <taxon>Gunneridae</taxon>
        <taxon>Pentapetalae</taxon>
        <taxon>asterids</taxon>
        <taxon>lamiids</taxon>
        <taxon>Solanales</taxon>
        <taxon>Solanaceae</taxon>
        <taxon>Solanoideae</taxon>
        <taxon>Hyoscyameae</taxon>
        <taxon>Anisodus</taxon>
    </lineage>
</organism>
<protein>
    <submittedName>
        <fullName evidence="1">Uncharacterized protein</fullName>
    </submittedName>
</protein>
<reference evidence="1" key="1">
    <citation type="submission" date="2023-12" db="EMBL/GenBank/DDBJ databases">
        <title>Genome assembly of Anisodus tanguticus.</title>
        <authorList>
            <person name="Wang Y.-J."/>
        </authorList>
    </citation>
    <scope>NUCLEOTIDE SEQUENCE</scope>
    <source>
        <strain evidence="1">KB-2021</strain>
        <tissue evidence="1">Leaf</tissue>
    </source>
</reference>
<accession>A0AAE1SHE1</accession>
<dbReference type="EMBL" id="JAVYJV010000006">
    <property type="protein sequence ID" value="KAK4368826.1"/>
    <property type="molecule type" value="Genomic_DNA"/>
</dbReference>
<proteinExistence type="predicted"/>
<name>A0AAE1SHE1_9SOLA</name>
<evidence type="ECO:0000313" key="2">
    <source>
        <dbReference type="Proteomes" id="UP001291623"/>
    </source>
</evidence>
<comment type="caution">
    <text evidence="1">The sequence shown here is derived from an EMBL/GenBank/DDBJ whole genome shotgun (WGS) entry which is preliminary data.</text>
</comment>
<sequence>MTRDVLNIQASSTASENAFFCGKISNRRAHTFIGGRHIGDCSSIHRLDSSGS</sequence>
<gene>
    <name evidence="1" type="ORF">RND71_012618</name>
</gene>
<dbReference type="AlphaFoldDB" id="A0AAE1SHE1"/>